<protein>
    <submittedName>
        <fullName evidence="3">Selenoprotein w</fullName>
    </submittedName>
</protein>
<feature type="compositionally biased region" description="Polar residues" evidence="2">
    <location>
        <begin position="448"/>
        <end position="460"/>
    </location>
</feature>
<proteinExistence type="predicted"/>
<evidence type="ECO:0000313" key="3">
    <source>
        <dbReference type="EMBL" id="KAJ3425178.1"/>
    </source>
</evidence>
<sequence>MGNTTNLPSYPPTSLKKHFKSLERHQDPILVFDSNQEILFSNRLSQKLFKTKKNKLANSSLYAISPDFQIHQKKETRQAIVQEINGFGNDGPKDFQWCFKNSHNKEFTCTLHLNLFRSDGKLLCTVFLQNVQQQKKNKTSNNKNKTVPKNINQKTLETNKSLIDLLSPTKKPKPIITKTETATTATTSTSTSTLASTSTSTTTPTKLSTHNRIKKVTSSQSLRKTTVNKSNNNTFQKKRIARNSPKDDKHHILTFDDYDTKMTDKLEKIKTIIWDSDDFSLENEVIQDLNDVYEVFKSAITYRDSRVAQLNKTLNEDRKKNKKKYQELESHLQRRLIGLKGEQELKQSLQSENNFFQKNFNEMNKLVRIQKNALKKMRKIAKKTKDFKNNVYQSSSTSEDSSDGSLSSALDPDSDSDNKSSKKKKIKKNEKKDKLKKKNKKKSKSENVDSTDNENINMSIENEDINKSIESKYDDEKEGGVNDNDSEDGEEDDDDEVGNDKRKKKSPTKRTMKSKKGKNSSSNLKTKQNEKTAKKKVSKTNKKN</sequence>
<feature type="compositionally biased region" description="Acidic residues" evidence="2">
    <location>
        <begin position="484"/>
        <end position="497"/>
    </location>
</feature>
<evidence type="ECO:0000256" key="1">
    <source>
        <dbReference type="SAM" id="Coils"/>
    </source>
</evidence>
<feature type="compositionally biased region" description="Basic residues" evidence="2">
    <location>
        <begin position="421"/>
        <end position="443"/>
    </location>
</feature>
<gene>
    <name evidence="3" type="ORF">M0812_27613</name>
</gene>
<feature type="compositionally biased region" description="Polar residues" evidence="2">
    <location>
        <begin position="216"/>
        <end position="235"/>
    </location>
</feature>
<feature type="coiled-coil region" evidence="1">
    <location>
        <begin position="307"/>
        <end position="359"/>
    </location>
</feature>
<dbReference type="Gene3D" id="3.30.450.20">
    <property type="entry name" value="PAS domain"/>
    <property type="match status" value="1"/>
</dbReference>
<reference evidence="3" key="1">
    <citation type="submission" date="2022-08" db="EMBL/GenBank/DDBJ databases">
        <title>Novel sulphate-reducing endosymbionts in the free-living metamonad Anaeramoeba.</title>
        <authorList>
            <person name="Jerlstrom-Hultqvist J."/>
            <person name="Cepicka I."/>
            <person name="Gallot-Lavallee L."/>
            <person name="Salas-Leiva D."/>
            <person name="Curtis B.A."/>
            <person name="Zahonova K."/>
            <person name="Pipaliya S."/>
            <person name="Dacks J."/>
            <person name="Roger A.J."/>
        </authorList>
    </citation>
    <scope>NUCLEOTIDE SEQUENCE</scope>
    <source>
        <strain evidence="3">Busselton2</strain>
    </source>
</reference>
<evidence type="ECO:0000256" key="2">
    <source>
        <dbReference type="SAM" id="MobiDB-lite"/>
    </source>
</evidence>
<feature type="compositionally biased region" description="Low complexity" evidence="2">
    <location>
        <begin position="394"/>
        <end position="411"/>
    </location>
</feature>
<feature type="region of interest" description="Disordered" evidence="2">
    <location>
        <begin position="391"/>
        <end position="544"/>
    </location>
</feature>
<organism evidence="3 4">
    <name type="scientific">Anaeramoeba flamelloides</name>
    <dbReference type="NCBI Taxonomy" id="1746091"/>
    <lineage>
        <taxon>Eukaryota</taxon>
        <taxon>Metamonada</taxon>
        <taxon>Anaeramoebidae</taxon>
        <taxon>Anaeramoeba</taxon>
    </lineage>
</organism>
<feature type="compositionally biased region" description="Basic residues" evidence="2">
    <location>
        <begin position="501"/>
        <end position="518"/>
    </location>
</feature>
<evidence type="ECO:0000313" key="4">
    <source>
        <dbReference type="Proteomes" id="UP001146793"/>
    </source>
</evidence>
<feature type="compositionally biased region" description="Basic residues" evidence="2">
    <location>
        <begin position="533"/>
        <end position="544"/>
    </location>
</feature>
<feature type="compositionally biased region" description="Basic and acidic residues" evidence="2">
    <location>
        <begin position="464"/>
        <end position="480"/>
    </location>
</feature>
<feature type="compositionally biased region" description="Low complexity" evidence="2">
    <location>
        <begin position="177"/>
        <end position="208"/>
    </location>
</feature>
<accession>A0AAV7YCC0</accession>
<dbReference type="EMBL" id="JANTQA010000070">
    <property type="protein sequence ID" value="KAJ3425178.1"/>
    <property type="molecule type" value="Genomic_DNA"/>
</dbReference>
<dbReference type="Proteomes" id="UP001146793">
    <property type="component" value="Unassembled WGS sequence"/>
</dbReference>
<feature type="region of interest" description="Disordered" evidence="2">
    <location>
        <begin position="177"/>
        <end position="246"/>
    </location>
</feature>
<dbReference type="AlphaFoldDB" id="A0AAV7YCC0"/>
<name>A0AAV7YCC0_9EUKA</name>
<comment type="caution">
    <text evidence="3">The sequence shown here is derived from an EMBL/GenBank/DDBJ whole genome shotgun (WGS) entry which is preliminary data.</text>
</comment>
<keyword evidence="1" id="KW-0175">Coiled coil</keyword>